<keyword evidence="3" id="KW-1185">Reference proteome</keyword>
<sequence>MYRSTQLTLLLIYLLINVAVYCVYWWDKKAAVEGAWRVRESTLLWLAIVGGSLGALAAQQVLGHKTRKEPFRSILMTIGALHAGLGVVWIAATDLVVEALSRMKSSL</sequence>
<protein>
    <submittedName>
        <fullName evidence="2">DUF1294 domain-containing protein</fullName>
    </submittedName>
</protein>
<feature type="transmembrane region" description="Helical" evidence="1">
    <location>
        <begin position="7"/>
        <end position="26"/>
    </location>
</feature>
<feature type="transmembrane region" description="Helical" evidence="1">
    <location>
        <begin position="74"/>
        <end position="97"/>
    </location>
</feature>
<keyword evidence="1" id="KW-1133">Transmembrane helix</keyword>
<dbReference type="EMBL" id="JAANCM010000006">
    <property type="protein sequence ID" value="NHT76921.1"/>
    <property type="molecule type" value="Genomic_DNA"/>
</dbReference>
<feature type="transmembrane region" description="Helical" evidence="1">
    <location>
        <begin position="42"/>
        <end position="62"/>
    </location>
</feature>
<evidence type="ECO:0000313" key="3">
    <source>
        <dbReference type="Proteomes" id="UP001155840"/>
    </source>
</evidence>
<evidence type="ECO:0000256" key="1">
    <source>
        <dbReference type="SAM" id="Phobius"/>
    </source>
</evidence>
<organism evidence="2 3">
    <name type="scientific">Ferranicluibacter rubi</name>
    <dbReference type="NCBI Taxonomy" id="2715133"/>
    <lineage>
        <taxon>Bacteria</taxon>
        <taxon>Pseudomonadati</taxon>
        <taxon>Pseudomonadota</taxon>
        <taxon>Alphaproteobacteria</taxon>
        <taxon>Hyphomicrobiales</taxon>
        <taxon>Rhizobiaceae</taxon>
        <taxon>Ferranicluibacter</taxon>
    </lineage>
</organism>
<reference evidence="2" key="1">
    <citation type="submission" date="2020-03" db="EMBL/GenBank/DDBJ databases">
        <title>Ferranicluibacter endophyticum gen. nov., sp. nov., a new genus isolated from Rubus ulmifolius Schott. stem.</title>
        <authorList>
            <person name="Roca-Couso R."/>
            <person name="Flores-Felix J.D."/>
            <person name="Igual J.M."/>
            <person name="Rivas R."/>
        </authorList>
    </citation>
    <scope>NUCLEOTIDE SEQUENCE</scope>
    <source>
        <strain evidence="2">CRRU44</strain>
    </source>
</reference>
<name>A0AA43ZIB4_9HYPH</name>
<dbReference type="Proteomes" id="UP001155840">
    <property type="component" value="Unassembled WGS sequence"/>
</dbReference>
<dbReference type="Pfam" id="PF06961">
    <property type="entry name" value="DUF1294"/>
    <property type="match status" value="1"/>
</dbReference>
<evidence type="ECO:0000313" key="2">
    <source>
        <dbReference type="EMBL" id="NHT76921.1"/>
    </source>
</evidence>
<dbReference type="InterPro" id="IPR010718">
    <property type="entry name" value="DUF1294"/>
</dbReference>
<dbReference type="RefSeq" id="WP_167129863.1">
    <property type="nucleotide sequence ID" value="NZ_JAANCM010000006.1"/>
</dbReference>
<gene>
    <name evidence="2" type="ORF">G8E10_14370</name>
</gene>
<keyword evidence="1" id="KW-0472">Membrane</keyword>
<dbReference type="AlphaFoldDB" id="A0AA43ZIB4"/>
<comment type="caution">
    <text evidence="2">The sequence shown here is derived from an EMBL/GenBank/DDBJ whole genome shotgun (WGS) entry which is preliminary data.</text>
</comment>
<proteinExistence type="predicted"/>
<accession>A0AA43ZIB4</accession>
<keyword evidence="1" id="KW-0812">Transmembrane</keyword>